<evidence type="ECO:0000256" key="5">
    <source>
        <dbReference type="ARBA" id="ARBA00022840"/>
    </source>
</evidence>
<gene>
    <name evidence="10" type="ORF">SAMN05660653_00435</name>
</gene>
<organism evidence="10 11">
    <name type="scientific">Desulfonatronum thiosulfatophilum</name>
    <dbReference type="NCBI Taxonomy" id="617002"/>
    <lineage>
        <taxon>Bacteria</taxon>
        <taxon>Pseudomonadati</taxon>
        <taxon>Thermodesulfobacteriota</taxon>
        <taxon>Desulfovibrionia</taxon>
        <taxon>Desulfovibrionales</taxon>
        <taxon>Desulfonatronaceae</taxon>
        <taxon>Desulfonatronum</taxon>
    </lineage>
</organism>
<proteinExistence type="predicted"/>
<reference evidence="10 11" key="1">
    <citation type="submission" date="2016-10" db="EMBL/GenBank/DDBJ databases">
        <authorList>
            <person name="de Groot N.N."/>
        </authorList>
    </citation>
    <scope>NUCLEOTIDE SEQUENCE [LARGE SCALE GENOMIC DNA]</scope>
    <source>
        <strain evidence="10 11">ASO4-2</strain>
    </source>
</reference>
<keyword evidence="4" id="KW-0547">Nucleotide-binding</keyword>
<evidence type="ECO:0000256" key="3">
    <source>
        <dbReference type="ARBA" id="ARBA00022519"/>
    </source>
</evidence>
<feature type="compositionally biased region" description="Basic and acidic residues" evidence="8">
    <location>
        <begin position="255"/>
        <end position="268"/>
    </location>
</feature>
<dbReference type="PANTHER" id="PTHR42788">
    <property type="entry name" value="TAURINE IMPORT ATP-BINDING PROTEIN-RELATED"/>
    <property type="match status" value="1"/>
</dbReference>
<dbReference type="SMART" id="SM00382">
    <property type="entry name" value="AAA"/>
    <property type="match status" value="1"/>
</dbReference>
<evidence type="ECO:0000256" key="6">
    <source>
        <dbReference type="ARBA" id="ARBA00022967"/>
    </source>
</evidence>
<dbReference type="InterPro" id="IPR027417">
    <property type="entry name" value="P-loop_NTPase"/>
</dbReference>
<evidence type="ECO:0000256" key="1">
    <source>
        <dbReference type="ARBA" id="ARBA00022448"/>
    </source>
</evidence>
<feature type="region of interest" description="Disordered" evidence="8">
    <location>
        <begin position="255"/>
        <end position="276"/>
    </location>
</feature>
<dbReference type="GO" id="GO:0016887">
    <property type="term" value="F:ATP hydrolysis activity"/>
    <property type="evidence" value="ECO:0007669"/>
    <property type="project" value="InterPro"/>
</dbReference>
<dbReference type="GO" id="GO:0005524">
    <property type="term" value="F:ATP binding"/>
    <property type="evidence" value="ECO:0007669"/>
    <property type="project" value="UniProtKB-KW"/>
</dbReference>
<protein>
    <submittedName>
        <fullName evidence="10">NitT/TauT family transport system ATP-binding protein</fullName>
    </submittedName>
</protein>
<dbReference type="InterPro" id="IPR050166">
    <property type="entry name" value="ABC_transporter_ATP-bind"/>
</dbReference>
<keyword evidence="7" id="KW-0472">Membrane</keyword>
<feature type="domain" description="ABC transporter" evidence="9">
    <location>
        <begin position="11"/>
        <end position="242"/>
    </location>
</feature>
<dbReference type="SUPFAM" id="SSF52540">
    <property type="entry name" value="P-loop containing nucleoside triphosphate hydrolases"/>
    <property type="match status" value="1"/>
</dbReference>
<name>A0A1G6AKL8_9BACT</name>
<accession>A0A1G6AKL8</accession>
<keyword evidence="2" id="KW-1003">Cell membrane</keyword>
<evidence type="ECO:0000256" key="7">
    <source>
        <dbReference type="ARBA" id="ARBA00023136"/>
    </source>
</evidence>
<sequence>MSGSGQNMAYLQVQGLGKAYGAGLERREVLRDVSFEVRSGEILALLGASGCGKTTLLNIVAGFLEPDAGAIKVQGVPSRNPGPDKAVIFQDDALFPWLTVEENVSFGLRVNSVSGNRRRDIARRMLELVGLAGREKHLPGQLSGGMRQRVALARVLALEPRLLLMDEPFAALDALTREEMHDLLLALHADFQPAVVFVTHDVVEAVKLADQVLVMGGNSIHDRERINLERPRETEAEPFLEYVRKLRGALRQVFEHDQDNGHSKEKTWPHTTTTSP</sequence>
<dbReference type="PANTHER" id="PTHR42788:SF18">
    <property type="entry name" value="TAURINE IMPORT ATP-BINDING PROTEIN TAUB"/>
    <property type="match status" value="1"/>
</dbReference>
<evidence type="ECO:0000256" key="4">
    <source>
        <dbReference type="ARBA" id="ARBA00022741"/>
    </source>
</evidence>
<evidence type="ECO:0000256" key="2">
    <source>
        <dbReference type="ARBA" id="ARBA00022475"/>
    </source>
</evidence>
<dbReference type="AlphaFoldDB" id="A0A1G6AKL8"/>
<keyword evidence="5 10" id="KW-0067">ATP-binding</keyword>
<dbReference type="STRING" id="617002.SAMN05660653_00435"/>
<keyword evidence="11" id="KW-1185">Reference proteome</keyword>
<dbReference type="InterPro" id="IPR003439">
    <property type="entry name" value="ABC_transporter-like_ATP-bd"/>
</dbReference>
<evidence type="ECO:0000256" key="8">
    <source>
        <dbReference type="SAM" id="MobiDB-lite"/>
    </source>
</evidence>
<evidence type="ECO:0000313" key="11">
    <source>
        <dbReference type="Proteomes" id="UP000198771"/>
    </source>
</evidence>
<dbReference type="CDD" id="cd03293">
    <property type="entry name" value="ABC_NrtD_SsuB_transporters"/>
    <property type="match status" value="1"/>
</dbReference>
<dbReference type="Proteomes" id="UP000198771">
    <property type="component" value="Unassembled WGS sequence"/>
</dbReference>
<dbReference type="InterPro" id="IPR003593">
    <property type="entry name" value="AAA+_ATPase"/>
</dbReference>
<evidence type="ECO:0000259" key="9">
    <source>
        <dbReference type="PROSITE" id="PS50893"/>
    </source>
</evidence>
<dbReference type="InterPro" id="IPR017871">
    <property type="entry name" value="ABC_transporter-like_CS"/>
</dbReference>
<dbReference type="PROSITE" id="PS00211">
    <property type="entry name" value="ABC_TRANSPORTER_1"/>
    <property type="match status" value="1"/>
</dbReference>
<keyword evidence="3" id="KW-0997">Cell inner membrane</keyword>
<dbReference type="Gene3D" id="3.40.50.300">
    <property type="entry name" value="P-loop containing nucleotide triphosphate hydrolases"/>
    <property type="match status" value="1"/>
</dbReference>
<dbReference type="PROSITE" id="PS50893">
    <property type="entry name" value="ABC_TRANSPORTER_2"/>
    <property type="match status" value="1"/>
</dbReference>
<dbReference type="EMBL" id="FMXO01000002">
    <property type="protein sequence ID" value="SDB08916.1"/>
    <property type="molecule type" value="Genomic_DNA"/>
</dbReference>
<keyword evidence="1" id="KW-0813">Transport</keyword>
<keyword evidence="6" id="KW-1278">Translocase</keyword>
<dbReference type="Pfam" id="PF00005">
    <property type="entry name" value="ABC_tran"/>
    <property type="match status" value="1"/>
</dbReference>
<evidence type="ECO:0000313" key="10">
    <source>
        <dbReference type="EMBL" id="SDB08916.1"/>
    </source>
</evidence>